<feature type="region of interest" description="Disordered" evidence="10">
    <location>
        <begin position="91"/>
        <end position="147"/>
    </location>
</feature>
<feature type="compositionally biased region" description="Low complexity" evidence="10">
    <location>
        <begin position="122"/>
        <end position="147"/>
    </location>
</feature>
<dbReference type="Proteomes" id="UP000218595">
    <property type="component" value="Chromosome"/>
</dbReference>
<organism evidence="12 13">
    <name type="scientific">Pseudomonas izuensis</name>
    <dbReference type="NCBI Taxonomy" id="2684212"/>
    <lineage>
        <taxon>Bacteria</taxon>
        <taxon>Pseudomonadati</taxon>
        <taxon>Pseudomonadota</taxon>
        <taxon>Gammaproteobacteria</taxon>
        <taxon>Pseudomonadales</taxon>
        <taxon>Pseudomonadaceae</taxon>
        <taxon>Pseudomonas</taxon>
    </lineage>
</organism>
<dbReference type="InterPro" id="IPR006260">
    <property type="entry name" value="TonB/TolA_C"/>
</dbReference>
<evidence type="ECO:0000313" key="13">
    <source>
        <dbReference type="Proteomes" id="UP000218595"/>
    </source>
</evidence>
<dbReference type="SUPFAM" id="SSF74653">
    <property type="entry name" value="TolA/TonB C-terminal domain"/>
    <property type="match status" value="1"/>
</dbReference>
<keyword evidence="6" id="KW-0812">Transmembrane</keyword>
<protein>
    <submittedName>
        <fullName evidence="12">TonB family protein</fullName>
    </submittedName>
</protein>
<dbReference type="NCBIfam" id="TIGR01352">
    <property type="entry name" value="tonB_Cterm"/>
    <property type="match status" value="1"/>
</dbReference>
<accession>A0ABM7RW07</accession>
<evidence type="ECO:0000256" key="10">
    <source>
        <dbReference type="SAM" id="MobiDB-lite"/>
    </source>
</evidence>
<keyword evidence="9" id="KW-0472">Membrane</keyword>
<comment type="subcellular location">
    <subcellularLocation>
        <location evidence="1">Cell inner membrane</location>
        <topology evidence="1">Single-pass membrane protein</topology>
        <orientation evidence="1">Periplasmic side</orientation>
    </subcellularLocation>
</comment>
<evidence type="ECO:0000259" key="11">
    <source>
        <dbReference type="PROSITE" id="PS52015"/>
    </source>
</evidence>
<keyword evidence="8" id="KW-1133">Transmembrane helix</keyword>
<gene>
    <name evidence="12" type="ORF">LAB08_R38710</name>
</gene>
<sequence length="254" mass="27459">MKHFWGYLLLSIALHLSVGWLLREFRAEAEPLAWQPPMAIQVVNLEPVAKAIPAPAVRSEPVRQPLTLPKADAPAKANPIPIKPLPVSTQPAIVKAAPPAKPQPKTPPPPRAEPRPVPPASAPTSTARNANPTAPTAAPAKTPLTLPTAMVTPAPPLTPVVSLRPSFVTPPPAPRYPNTARRRNQQGIVRVEVHLDERGQQLKRVLTRSSGVDSLDQAALEAVTQWRFRPEIVDGRAVPSRVEIPIEFALTANR</sequence>
<evidence type="ECO:0000256" key="2">
    <source>
        <dbReference type="ARBA" id="ARBA00006555"/>
    </source>
</evidence>
<feature type="domain" description="TonB C-terminal" evidence="11">
    <location>
        <begin position="161"/>
        <end position="254"/>
    </location>
</feature>
<evidence type="ECO:0000256" key="1">
    <source>
        <dbReference type="ARBA" id="ARBA00004383"/>
    </source>
</evidence>
<proteinExistence type="inferred from homology"/>
<comment type="similarity">
    <text evidence="2">Belongs to the TonB family.</text>
</comment>
<name>A0ABM7RW07_9PSED</name>
<keyword evidence="3" id="KW-0813">Transport</keyword>
<evidence type="ECO:0000256" key="9">
    <source>
        <dbReference type="ARBA" id="ARBA00023136"/>
    </source>
</evidence>
<evidence type="ECO:0000256" key="8">
    <source>
        <dbReference type="ARBA" id="ARBA00022989"/>
    </source>
</evidence>
<dbReference type="InterPro" id="IPR051045">
    <property type="entry name" value="TonB-dependent_transducer"/>
</dbReference>
<evidence type="ECO:0000256" key="3">
    <source>
        <dbReference type="ARBA" id="ARBA00022448"/>
    </source>
</evidence>
<feature type="compositionally biased region" description="Pro residues" evidence="10">
    <location>
        <begin position="99"/>
        <end position="121"/>
    </location>
</feature>
<dbReference type="EMBL" id="AP017423">
    <property type="protein sequence ID" value="BCX69229.1"/>
    <property type="molecule type" value="Genomic_DNA"/>
</dbReference>
<dbReference type="PANTHER" id="PTHR33446:SF2">
    <property type="entry name" value="PROTEIN TONB"/>
    <property type="match status" value="1"/>
</dbReference>
<evidence type="ECO:0000256" key="5">
    <source>
        <dbReference type="ARBA" id="ARBA00022519"/>
    </source>
</evidence>
<evidence type="ECO:0000256" key="4">
    <source>
        <dbReference type="ARBA" id="ARBA00022475"/>
    </source>
</evidence>
<dbReference type="PANTHER" id="PTHR33446">
    <property type="entry name" value="PROTEIN TONB-RELATED"/>
    <property type="match status" value="1"/>
</dbReference>
<dbReference type="PROSITE" id="PS52015">
    <property type="entry name" value="TONB_CTD"/>
    <property type="match status" value="1"/>
</dbReference>
<dbReference type="Pfam" id="PF03544">
    <property type="entry name" value="TonB_C"/>
    <property type="match status" value="1"/>
</dbReference>
<dbReference type="RefSeq" id="WP_096510184.1">
    <property type="nucleotide sequence ID" value="NZ_AP017423.2"/>
</dbReference>
<dbReference type="InterPro" id="IPR037682">
    <property type="entry name" value="TonB_C"/>
</dbReference>
<dbReference type="Gene3D" id="3.30.1150.10">
    <property type="match status" value="1"/>
</dbReference>
<keyword evidence="13" id="KW-1185">Reference proteome</keyword>
<reference evidence="12 13" key="1">
    <citation type="submission" date="2016-04" db="EMBL/GenBank/DDBJ databases">
        <title>Complete genome sequence of Pseudomonas sp. LAB-08 isolated from TCE contaminated aquifer soil.</title>
        <authorList>
            <person name="Dohra H."/>
            <person name="Suzuki K."/>
            <person name="Fatma A."/>
            <person name="Inuzuka Y."/>
            <person name="Honjo M."/>
            <person name="Tashiro Y."/>
            <person name="Futamata H."/>
        </authorList>
    </citation>
    <scope>NUCLEOTIDE SEQUENCE [LARGE SCALE GENOMIC DNA]</scope>
    <source>
        <strain evidence="12 13">LAB-08</strain>
    </source>
</reference>
<keyword evidence="5" id="KW-0997">Cell inner membrane</keyword>
<evidence type="ECO:0000313" key="12">
    <source>
        <dbReference type="EMBL" id="BCX69229.1"/>
    </source>
</evidence>
<keyword evidence="4" id="KW-1003">Cell membrane</keyword>
<evidence type="ECO:0000256" key="6">
    <source>
        <dbReference type="ARBA" id="ARBA00022692"/>
    </source>
</evidence>
<keyword evidence="7" id="KW-0653">Protein transport</keyword>
<evidence type="ECO:0000256" key="7">
    <source>
        <dbReference type="ARBA" id="ARBA00022927"/>
    </source>
</evidence>